<dbReference type="HOGENOM" id="CLU_164618_1_0_6"/>
<accession>B7MVT3</accession>
<name>B7MVT3_ECO81</name>
<dbReference type="EMBL" id="CU928162">
    <property type="protein sequence ID" value="CAR08199.1"/>
    <property type="molecule type" value="Genomic_DNA"/>
</dbReference>
<dbReference type="Proteomes" id="UP000000748">
    <property type="component" value="Chromosome"/>
</dbReference>
<dbReference type="InterPro" id="IPR025317">
    <property type="entry name" value="DUF4222"/>
</dbReference>
<evidence type="ECO:0000313" key="2">
    <source>
        <dbReference type="Proteomes" id="UP000000748"/>
    </source>
</evidence>
<proteinExistence type="predicted"/>
<reference evidence="2" key="1">
    <citation type="journal article" date="2009" name="PLoS Genet.">
        <title>Organised genome dynamics in the Escherichia coli species results in highly diverse adaptive paths.</title>
        <authorList>
            <person name="Touchon M."/>
            <person name="Hoede C."/>
            <person name="Tenaillon O."/>
            <person name="Barbe V."/>
            <person name="Baeriswyl S."/>
            <person name="Bidet P."/>
            <person name="Bingen E."/>
            <person name="Bonacorsi S."/>
            <person name="Bouchier C."/>
            <person name="Bouvet O."/>
            <person name="Calteau A."/>
            <person name="Chiapello H."/>
            <person name="Clermont O."/>
            <person name="Cruveiller S."/>
            <person name="Danchin A."/>
            <person name="Diard M."/>
            <person name="Dossat C."/>
            <person name="Karoui M.E."/>
            <person name="Frapy E."/>
            <person name="Garry L."/>
            <person name="Ghigo J.M."/>
            <person name="Gilles A.M."/>
            <person name="Johnson J."/>
            <person name="Le Bouguenec C."/>
            <person name="Lescat M."/>
            <person name="Mangenot S."/>
            <person name="Martinez-Jehanne V."/>
            <person name="Matic I."/>
            <person name="Nassif X."/>
            <person name="Oztas S."/>
            <person name="Petit M.A."/>
            <person name="Pichon C."/>
            <person name="Rouy Z."/>
            <person name="Ruf C.S."/>
            <person name="Schneider D."/>
            <person name="Tourret J."/>
            <person name="Vacherie B."/>
            <person name="Vallenet D."/>
            <person name="Medigue C."/>
            <person name="Rocha E.P.C."/>
            <person name="Denamur E."/>
        </authorList>
    </citation>
    <scope>NUCLEOTIDE SEQUENCE [LARGE SCALE GENOMIC DNA]</scope>
    <source>
        <strain evidence="2">ED1a</strain>
    </source>
</reference>
<gene>
    <name evidence="1" type="ordered locus">ECED1_2133</name>
</gene>
<dbReference type="KEGG" id="ecq:ECED1_2133"/>
<sequence>MLCSRFVDGDNHMFALIQRGQIYTDSAGYPIKIVRCINNTVLYRRMDGRTQSVKINDFNELFERIDHQEYRQILAETEQEAHLKKLRAMKRK</sequence>
<organism evidence="1 2">
    <name type="scientific">Escherichia coli O81 (strain ED1a)</name>
    <dbReference type="NCBI Taxonomy" id="585397"/>
    <lineage>
        <taxon>Bacteria</taxon>
        <taxon>Pseudomonadati</taxon>
        <taxon>Pseudomonadota</taxon>
        <taxon>Gammaproteobacteria</taxon>
        <taxon>Enterobacterales</taxon>
        <taxon>Enterobacteriaceae</taxon>
        <taxon>Escherichia</taxon>
    </lineage>
</organism>
<evidence type="ECO:0000313" key="1">
    <source>
        <dbReference type="EMBL" id="CAR08199.1"/>
    </source>
</evidence>
<dbReference type="Pfam" id="PF13973">
    <property type="entry name" value="DUF4222"/>
    <property type="match status" value="1"/>
</dbReference>
<protein>
    <recommendedName>
        <fullName evidence="3">Bacteriophage protein</fullName>
    </recommendedName>
</protein>
<dbReference type="AlphaFoldDB" id="B7MVT3"/>
<evidence type="ECO:0008006" key="3">
    <source>
        <dbReference type="Google" id="ProtNLM"/>
    </source>
</evidence>